<comment type="caution">
    <text evidence="3">The sequence shown here is derived from an EMBL/GenBank/DDBJ whole genome shotgun (WGS) entry which is preliminary data.</text>
</comment>
<dbReference type="GO" id="GO:0008320">
    <property type="term" value="F:protein transmembrane transporter activity"/>
    <property type="evidence" value="ECO:0007669"/>
    <property type="project" value="TreeGrafter"/>
</dbReference>
<dbReference type="PANTHER" id="PTHR34597:SF3">
    <property type="entry name" value="OUTER MEMBRANE TRANSPORTER CDIB"/>
    <property type="match status" value="1"/>
</dbReference>
<dbReference type="Gene3D" id="3.10.20.310">
    <property type="entry name" value="membrane protein fhac"/>
    <property type="match status" value="1"/>
</dbReference>
<gene>
    <name evidence="3" type="ORF">FF38_01841</name>
</gene>
<dbReference type="InterPro" id="IPR013686">
    <property type="entry name" value="Polypept-transport_assoc_ShlB"/>
</dbReference>
<accession>A0A0L0BSA6</accession>
<evidence type="ECO:0000259" key="1">
    <source>
        <dbReference type="Pfam" id="PF08479"/>
    </source>
</evidence>
<reference evidence="3 4" key="1">
    <citation type="journal article" date="2015" name="Nat. Commun.">
        <title>Lucilia cuprina genome unlocks parasitic fly biology to underpin future interventions.</title>
        <authorList>
            <person name="Anstead C.A."/>
            <person name="Korhonen P.K."/>
            <person name="Young N.D."/>
            <person name="Hall R.S."/>
            <person name="Jex A.R."/>
            <person name="Murali S.C."/>
            <person name="Hughes D.S."/>
            <person name="Lee S.F."/>
            <person name="Perry T."/>
            <person name="Stroehlein A.J."/>
            <person name="Ansell B.R."/>
            <person name="Breugelmans B."/>
            <person name="Hofmann A."/>
            <person name="Qu J."/>
            <person name="Dugan S."/>
            <person name="Lee S.L."/>
            <person name="Chao H."/>
            <person name="Dinh H."/>
            <person name="Han Y."/>
            <person name="Doddapaneni H.V."/>
            <person name="Worley K.C."/>
            <person name="Muzny D.M."/>
            <person name="Ioannidis P."/>
            <person name="Waterhouse R.M."/>
            <person name="Zdobnov E.M."/>
            <person name="James P.J."/>
            <person name="Bagnall N.H."/>
            <person name="Kotze A.C."/>
            <person name="Gibbs R.A."/>
            <person name="Richards S."/>
            <person name="Batterham P."/>
            <person name="Gasser R.B."/>
        </authorList>
    </citation>
    <scope>NUCLEOTIDE SEQUENCE [LARGE SCALE GENOMIC DNA]</scope>
    <source>
        <strain evidence="3 4">LS</strain>
        <tissue evidence="3">Full body</tissue>
    </source>
</reference>
<dbReference type="EMBL" id="JRES01001440">
    <property type="protein sequence ID" value="KNC22922.1"/>
    <property type="molecule type" value="Genomic_DNA"/>
</dbReference>
<dbReference type="InterPro" id="IPR035251">
    <property type="entry name" value="ShlB_POTRA"/>
</dbReference>
<proteinExistence type="predicted"/>
<evidence type="ECO:0000313" key="3">
    <source>
        <dbReference type="EMBL" id="KNC22922.1"/>
    </source>
</evidence>
<feature type="non-terminal residue" evidence="3">
    <location>
        <position position="162"/>
    </location>
</feature>
<dbReference type="Pfam" id="PF17287">
    <property type="entry name" value="POTRA_3"/>
    <property type="match status" value="1"/>
</dbReference>
<protein>
    <submittedName>
        <fullName evidence="3">Uncharacterized protein</fullName>
    </submittedName>
</protein>
<organism evidence="3 4">
    <name type="scientific">Lucilia cuprina</name>
    <name type="common">Green bottle fly</name>
    <name type="synonym">Australian sheep blowfly</name>
    <dbReference type="NCBI Taxonomy" id="7375"/>
    <lineage>
        <taxon>Eukaryota</taxon>
        <taxon>Metazoa</taxon>
        <taxon>Ecdysozoa</taxon>
        <taxon>Arthropoda</taxon>
        <taxon>Hexapoda</taxon>
        <taxon>Insecta</taxon>
        <taxon>Pterygota</taxon>
        <taxon>Neoptera</taxon>
        <taxon>Endopterygota</taxon>
        <taxon>Diptera</taxon>
        <taxon>Brachycera</taxon>
        <taxon>Muscomorpha</taxon>
        <taxon>Oestroidea</taxon>
        <taxon>Calliphoridae</taxon>
        <taxon>Luciliinae</taxon>
        <taxon>Lucilia</taxon>
    </lineage>
</organism>
<keyword evidence="4" id="KW-1185">Reference proteome</keyword>
<dbReference type="GO" id="GO:0046819">
    <property type="term" value="P:protein secretion by the type V secretion system"/>
    <property type="evidence" value="ECO:0007669"/>
    <property type="project" value="TreeGrafter"/>
</dbReference>
<dbReference type="Pfam" id="PF08479">
    <property type="entry name" value="POTRA_2"/>
    <property type="match status" value="1"/>
</dbReference>
<sequence>GYVTSQAFIPEQDLTKQKLIITVIEGKIRSIDIENSPPRLAKMIFPNYVGAILNLRDIEQGLEQLNRSSSAKYTIDIQPSHKNGYSRIFVYKKSAKVPLSGQLNIDNSGKDVRVFADTMSNTGKDTLIQAQNNLWVQKNASGDLATLIENKSGTIKTNAGDL</sequence>
<feature type="domain" description="Polypeptide-transport-associated ShlB-type" evidence="1">
    <location>
        <begin position="1"/>
        <end position="26"/>
    </location>
</feature>
<evidence type="ECO:0000259" key="2">
    <source>
        <dbReference type="Pfam" id="PF17287"/>
    </source>
</evidence>
<dbReference type="InterPro" id="IPR051544">
    <property type="entry name" value="TPS_OM_transporter"/>
</dbReference>
<dbReference type="Proteomes" id="UP000037069">
    <property type="component" value="Unassembled WGS sequence"/>
</dbReference>
<dbReference type="PANTHER" id="PTHR34597">
    <property type="entry name" value="SLR1661 PROTEIN"/>
    <property type="match status" value="1"/>
</dbReference>
<evidence type="ECO:0000313" key="4">
    <source>
        <dbReference type="Proteomes" id="UP000037069"/>
    </source>
</evidence>
<feature type="domain" description="ShlB POTRA" evidence="2">
    <location>
        <begin position="27"/>
        <end position="79"/>
    </location>
</feature>
<dbReference type="AlphaFoldDB" id="A0A0L0BSA6"/>
<name>A0A0L0BSA6_LUCCU</name>
<feature type="non-terminal residue" evidence="3">
    <location>
        <position position="1"/>
    </location>
</feature>